<feature type="region of interest" description="Disordered" evidence="1">
    <location>
        <begin position="21"/>
        <end position="51"/>
    </location>
</feature>
<organism evidence="2 3">
    <name type="scientific">Thalassiosira oceanica</name>
    <name type="common">Marine diatom</name>
    <dbReference type="NCBI Taxonomy" id="159749"/>
    <lineage>
        <taxon>Eukaryota</taxon>
        <taxon>Sar</taxon>
        <taxon>Stramenopiles</taxon>
        <taxon>Ochrophyta</taxon>
        <taxon>Bacillariophyta</taxon>
        <taxon>Coscinodiscophyceae</taxon>
        <taxon>Thalassiosirophycidae</taxon>
        <taxon>Thalassiosirales</taxon>
        <taxon>Thalassiosiraceae</taxon>
        <taxon>Thalassiosira</taxon>
    </lineage>
</organism>
<dbReference type="Proteomes" id="UP000266841">
    <property type="component" value="Unassembled WGS sequence"/>
</dbReference>
<dbReference type="AlphaFoldDB" id="K0S4T3"/>
<proteinExistence type="predicted"/>
<gene>
    <name evidence="2" type="ORF">THAOC_19436</name>
</gene>
<keyword evidence="3" id="KW-1185">Reference proteome</keyword>
<accession>K0S4T3</accession>
<evidence type="ECO:0000313" key="3">
    <source>
        <dbReference type="Proteomes" id="UP000266841"/>
    </source>
</evidence>
<sequence>EGTETVPPTSTGEDDVVRVLSEASASDFGSSQNVDEDDQVHDDPDRTPSYAAEDLGGLFQRAFGGRGTGPGGFGMHHAGHGAGPGGFRFYSSTGGGFGHGGHGGGGSGDEEDHNVECSQM</sequence>
<feature type="region of interest" description="Disordered" evidence="1">
    <location>
        <begin position="98"/>
        <end position="120"/>
    </location>
</feature>
<dbReference type="EMBL" id="AGNL01021340">
    <property type="protein sequence ID" value="EJK60245.1"/>
    <property type="molecule type" value="Genomic_DNA"/>
</dbReference>
<evidence type="ECO:0000313" key="2">
    <source>
        <dbReference type="EMBL" id="EJK60245.1"/>
    </source>
</evidence>
<feature type="compositionally biased region" description="Polar residues" evidence="1">
    <location>
        <begin position="23"/>
        <end position="33"/>
    </location>
</feature>
<feature type="non-terminal residue" evidence="2">
    <location>
        <position position="1"/>
    </location>
</feature>
<reference evidence="2 3" key="1">
    <citation type="journal article" date="2012" name="Genome Biol.">
        <title>Genome and low-iron response of an oceanic diatom adapted to chronic iron limitation.</title>
        <authorList>
            <person name="Lommer M."/>
            <person name="Specht M."/>
            <person name="Roy A.S."/>
            <person name="Kraemer L."/>
            <person name="Andreson R."/>
            <person name="Gutowska M.A."/>
            <person name="Wolf J."/>
            <person name="Bergner S.V."/>
            <person name="Schilhabel M.B."/>
            <person name="Klostermeier U.C."/>
            <person name="Beiko R.G."/>
            <person name="Rosenstiel P."/>
            <person name="Hippler M."/>
            <person name="Laroche J."/>
        </authorList>
    </citation>
    <scope>NUCLEOTIDE SEQUENCE [LARGE SCALE GENOMIC DNA]</scope>
    <source>
        <strain evidence="2 3">CCMP1005</strain>
    </source>
</reference>
<evidence type="ECO:0000256" key="1">
    <source>
        <dbReference type="SAM" id="MobiDB-lite"/>
    </source>
</evidence>
<name>K0S4T3_THAOC</name>
<feature type="compositionally biased region" description="Gly residues" evidence="1">
    <location>
        <begin position="98"/>
        <end position="107"/>
    </location>
</feature>
<protein>
    <submittedName>
        <fullName evidence="2">Uncharacterized protein</fullName>
    </submittedName>
</protein>
<comment type="caution">
    <text evidence="2">The sequence shown here is derived from an EMBL/GenBank/DDBJ whole genome shotgun (WGS) entry which is preliminary data.</text>
</comment>